<keyword evidence="2" id="KW-1185">Reference proteome</keyword>
<accession>A0AA88DB24</accession>
<protein>
    <submittedName>
        <fullName evidence="1">Uncharacterized protein</fullName>
    </submittedName>
</protein>
<organism evidence="1 2">
    <name type="scientific">Ficus carica</name>
    <name type="common">Common fig</name>
    <dbReference type="NCBI Taxonomy" id="3494"/>
    <lineage>
        <taxon>Eukaryota</taxon>
        <taxon>Viridiplantae</taxon>
        <taxon>Streptophyta</taxon>
        <taxon>Embryophyta</taxon>
        <taxon>Tracheophyta</taxon>
        <taxon>Spermatophyta</taxon>
        <taxon>Magnoliopsida</taxon>
        <taxon>eudicotyledons</taxon>
        <taxon>Gunneridae</taxon>
        <taxon>Pentapetalae</taxon>
        <taxon>rosids</taxon>
        <taxon>fabids</taxon>
        <taxon>Rosales</taxon>
        <taxon>Moraceae</taxon>
        <taxon>Ficeae</taxon>
        <taxon>Ficus</taxon>
    </lineage>
</organism>
<reference evidence="1" key="1">
    <citation type="submission" date="2023-07" db="EMBL/GenBank/DDBJ databases">
        <title>draft genome sequence of fig (Ficus carica).</title>
        <authorList>
            <person name="Takahashi T."/>
            <person name="Nishimura K."/>
        </authorList>
    </citation>
    <scope>NUCLEOTIDE SEQUENCE</scope>
</reference>
<dbReference type="Proteomes" id="UP001187192">
    <property type="component" value="Unassembled WGS sequence"/>
</dbReference>
<dbReference type="Gramene" id="FCD_00025576-RA">
    <property type="protein sequence ID" value="FCD_00025576-RA:cds"/>
    <property type="gene ID" value="FCD_00025576"/>
</dbReference>
<sequence length="51" mass="5673">MVLPPHCRYEEVNLPVVHLLADEEILELLAGVAAFLLTRCEFAAPKNLELA</sequence>
<evidence type="ECO:0000313" key="2">
    <source>
        <dbReference type="Proteomes" id="UP001187192"/>
    </source>
</evidence>
<comment type="caution">
    <text evidence="1">The sequence shown here is derived from an EMBL/GenBank/DDBJ whole genome shotgun (WGS) entry which is preliminary data.</text>
</comment>
<name>A0AA88DB24_FICCA</name>
<gene>
    <name evidence="1" type="ORF">TIFTF001_018790</name>
</gene>
<dbReference type="EMBL" id="BTGU01000031">
    <property type="protein sequence ID" value="GMN49616.1"/>
    <property type="molecule type" value="Genomic_DNA"/>
</dbReference>
<proteinExistence type="predicted"/>
<dbReference type="AlphaFoldDB" id="A0AA88DB24"/>
<evidence type="ECO:0000313" key="1">
    <source>
        <dbReference type="EMBL" id="GMN49616.1"/>
    </source>
</evidence>